<dbReference type="Gene3D" id="3.55.50.10">
    <property type="entry name" value="Baseplate protein-like domains"/>
    <property type="match status" value="1"/>
</dbReference>
<evidence type="ECO:0000313" key="1">
    <source>
        <dbReference type="EMBL" id="MBD2800905.1"/>
    </source>
</evidence>
<dbReference type="Gene3D" id="2.30.110.50">
    <property type="match status" value="1"/>
</dbReference>
<feature type="non-terminal residue" evidence="1">
    <location>
        <position position="1"/>
    </location>
</feature>
<dbReference type="NCBIfam" id="TIGR01646">
    <property type="entry name" value="vgr_GE"/>
    <property type="match status" value="1"/>
</dbReference>
<dbReference type="InterPro" id="IPR017847">
    <property type="entry name" value="T6SS_RhsGE_Vgr_subset"/>
</dbReference>
<protein>
    <submittedName>
        <fullName evidence="1">Type VI secretion system tip protein VgrG</fullName>
    </submittedName>
</protein>
<dbReference type="Gene3D" id="4.10.220.110">
    <property type="match status" value="1"/>
</dbReference>
<sequence length="289" mass="33302">GDLPEETFAVADFTLREGLSDLFTLNLTLVQSLPDNPFKPKPEIDLTALLMQEAVLQIFHGESEQRKITGIISHADWCGTDGNKTLYSFTVRPFLWRLTLNQDSHIYHRQNVPDILSLLLKKHYVRADSQLEDPHHNREYTTQKRESDYAFFCRLAAEEGISFWFEDETLFFSDSHLGMTANLPLQYQPQPDTAHGQDVIYQVRLGVGMAPKRSIHRDYNPDRPLSPVYQLESSPDYQALGSLTPYTIYESYGRFQQEAEGKPFVKYRHDVLKNQTQRGSGQSNCIKLR</sequence>
<organism evidence="1">
    <name type="scientific">Xenorhabdus szentirmaii</name>
    <dbReference type="NCBI Taxonomy" id="290112"/>
    <lineage>
        <taxon>Bacteria</taxon>
        <taxon>Pseudomonadati</taxon>
        <taxon>Pseudomonadota</taxon>
        <taxon>Gammaproteobacteria</taxon>
        <taxon>Enterobacterales</taxon>
        <taxon>Morganellaceae</taxon>
        <taxon>Xenorhabdus</taxon>
    </lineage>
</organism>
<reference evidence="1" key="2">
    <citation type="journal article" date="2024" name="Toxins">
        <title>Genome Sequence Analysis of Native Xenorhabdus Strains Isolated from Entomopathogenic Nematodes in Argentina.</title>
        <authorList>
            <person name="Palma L."/>
            <person name="Frizzo L."/>
            <person name="Kaiser S."/>
            <person name="Berry C."/>
            <person name="Caballero P."/>
            <person name="Bode H.B."/>
            <person name="Del Valle E.E."/>
        </authorList>
    </citation>
    <scope>NUCLEOTIDE SEQUENCE</scope>
    <source>
        <strain evidence="1">M</strain>
    </source>
</reference>
<dbReference type="NCBIfam" id="TIGR03361">
    <property type="entry name" value="VI_Rhs_Vgr"/>
    <property type="match status" value="1"/>
</dbReference>
<accession>A0AAW3YS39</accession>
<gene>
    <name evidence="1" type="primary">tssI</name>
    <name evidence="1" type="ORF">ID854_10680</name>
</gene>
<name>A0AAW3YS39_9GAMM</name>
<reference evidence="1" key="1">
    <citation type="submission" date="2020-09" db="EMBL/GenBank/DDBJ databases">
        <authorList>
            <person name="Palma L."/>
            <person name="Caballero P."/>
            <person name="Berry C."/>
            <person name="Del Valle E."/>
        </authorList>
    </citation>
    <scope>NUCLEOTIDE SEQUENCE</scope>
    <source>
        <strain evidence="1">M</strain>
    </source>
</reference>
<proteinExistence type="predicted"/>
<dbReference type="InterPro" id="IPR006533">
    <property type="entry name" value="T6SS_Vgr_RhsGE"/>
</dbReference>
<dbReference type="SUPFAM" id="SSF69279">
    <property type="entry name" value="Phage tail proteins"/>
    <property type="match status" value="2"/>
</dbReference>
<dbReference type="Proteomes" id="UP001193920">
    <property type="component" value="Unassembled WGS sequence"/>
</dbReference>
<dbReference type="AlphaFoldDB" id="A0AAW3YS39"/>
<comment type="caution">
    <text evidence="1">The sequence shown here is derived from an EMBL/GenBank/DDBJ whole genome shotgun (WGS) entry which is preliminary data.</text>
</comment>
<dbReference type="EMBL" id="JACXBF010000231">
    <property type="protein sequence ID" value="MBD2800905.1"/>
    <property type="molecule type" value="Genomic_DNA"/>
</dbReference>
<feature type="non-terminal residue" evidence="1">
    <location>
        <position position="289"/>
    </location>
</feature>
<dbReference type="Pfam" id="PF05954">
    <property type="entry name" value="Phage_GPD"/>
    <property type="match status" value="1"/>
</dbReference>